<dbReference type="AlphaFoldDB" id="A0A2A6BPI1"/>
<reference evidence="2" key="1">
    <citation type="journal article" date="2008" name="Nat. Genet.">
        <title>The Pristionchus pacificus genome provides a unique perspective on nematode lifestyle and parasitism.</title>
        <authorList>
            <person name="Dieterich C."/>
            <person name="Clifton S.W."/>
            <person name="Schuster L.N."/>
            <person name="Chinwalla A."/>
            <person name="Delehaunty K."/>
            <person name="Dinkelacker I."/>
            <person name="Fulton L."/>
            <person name="Fulton R."/>
            <person name="Godfrey J."/>
            <person name="Minx P."/>
            <person name="Mitreva M."/>
            <person name="Roeseler W."/>
            <person name="Tian H."/>
            <person name="Witte H."/>
            <person name="Yang S.P."/>
            <person name="Wilson R.K."/>
            <person name="Sommer R.J."/>
        </authorList>
    </citation>
    <scope>NUCLEOTIDE SEQUENCE [LARGE SCALE GENOMIC DNA]</scope>
    <source>
        <strain evidence="2">PS312</strain>
    </source>
</reference>
<accession>A0A8R1YKW7</accession>
<reference evidence="1" key="2">
    <citation type="submission" date="2022-06" db="UniProtKB">
        <authorList>
            <consortium name="EnsemblMetazoa"/>
        </authorList>
    </citation>
    <scope>IDENTIFICATION</scope>
    <source>
        <strain evidence="1">PS312</strain>
    </source>
</reference>
<dbReference type="PANTHER" id="PTHR21479:SF22">
    <property type="entry name" value="PROTEIN CBG07241"/>
    <property type="match status" value="1"/>
</dbReference>
<organism evidence="1 2">
    <name type="scientific">Pristionchus pacificus</name>
    <name type="common">Parasitic nematode worm</name>
    <dbReference type="NCBI Taxonomy" id="54126"/>
    <lineage>
        <taxon>Eukaryota</taxon>
        <taxon>Metazoa</taxon>
        <taxon>Ecdysozoa</taxon>
        <taxon>Nematoda</taxon>
        <taxon>Chromadorea</taxon>
        <taxon>Rhabditida</taxon>
        <taxon>Rhabditina</taxon>
        <taxon>Diplogasteromorpha</taxon>
        <taxon>Diplogasteroidea</taxon>
        <taxon>Neodiplogasteridae</taxon>
        <taxon>Pristionchus</taxon>
    </lineage>
</organism>
<dbReference type="Gene3D" id="2.60.40.3330">
    <property type="match status" value="1"/>
</dbReference>
<dbReference type="PANTHER" id="PTHR21479">
    <property type="match status" value="1"/>
</dbReference>
<gene>
    <name evidence="1" type="primary">WBGene00114241</name>
</gene>
<evidence type="ECO:0000313" key="2">
    <source>
        <dbReference type="Proteomes" id="UP000005239"/>
    </source>
</evidence>
<evidence type="ECO:0000313" key="1">
    <source>
        <dbReference type="EnsemblMetazoa" id="PPA24687.1"/>
    </source>
</evidence>
<sequence length="315" mass="35853">FRSRQWSFWNENMKVVLLICVLISSCLVSVSSVGTSVSVVVKGTLTCSTPFKYAIMLEEKDNFASTHDLMDTIDTLYSEQPFAYYEVSGTAVDSDAGQYNVEPRIAFYHNCGAKLRVKEWEEISADLVETVDVNLETTKLQRCDMCDRFKNVDDVRKKRHFRSKKMKLALLICVLISICLAGVSISVRVHGTISCTDKSWYFGMWVEDDDSPWRNDLIGEVKKTSFANTTMSPFDISGTVSETMKGDNEVELYMLVYSNCGGGFRCGCFELGDTSEDVDMYLDFDAYSWSAKNVNLERGRCKEECKFFDPQEWKI</sequence>
<dbReference type="EnsemblMetazoa" id="PPA24687.1">
    <property type="protein sequence ID" value="PPA24687.1"/>
    <property type="gene ID" value="WBGene00114241"/>
</dbReference>
<accession>A0A2A6BPI1</accession>
<proteinExistence type="predicted"/>
<keyword evidence="2" id="KW-1185">Reference proteome</keyword>
<dbReference type="InterPro" id="IPR038479">
    <property type="entry name" value="Transthyretin-like_sf"/>
</dbReference>
<name>A0A2A6BPI1_PRIPA</name>
<protein>
    <submittedName>
        <fullName evidence="1">Uncharacterized protein</fullName>
    </submittedName>
</protein>
<dbReference type="Proteomes" id="UP000005239">
    <property type="component" value="Unassembled WGS sequence"/>
</dbReference>